<keyword evidence="6" id="KW-1185">Reference proteome</keyword>
<organism evidence="5 6">
    <name type="scientific">Winogradskya humida</name>
    <dbReference type="NCBI Taxonomy" id="113566"/>
    <lineage>
        <taxon>Bacteria</taxon>
        <taxon>Bacillati</taxon>
        <taxon>Actinomycetota</taxon>
        <taxon>Actinomycetes</taxon>
        <taxon>Micromonosporales</taxon>
        <taxon>Micromonosporaceae</taxon>
        <taxon>Winogradskya</taxon>
    </lineage>
</organism>
<dbReference type="Gene3D" id="3.50.50.60">
    <property type="entry name" value="FAD/NAD(P)-binding domain"/>
    <property type="match status" value="1"/>
</dbReference>
<dbReference type="InterPro" id="IPR002938">
    <property type="entry name" value="FAD-bd"/>
</dbReference>
<name>A0ABQ4A3R9_9ACTN</name>
<evidence type="ECO:0000259" key="4">
    <source>
        <dbReference type="Pfam" id="PF01494"/>
    </source>
</evidence>
<dbReference type="Pfam" id="PF01494">
    <property type="entry name" value="FAD_binding_3"/>
    <property type="match status" value="1"/>
</dbReference>
<keyword evidence="2" id="KW-0285">Flavoprotein</keyword>
<dbReference type="PANTHER" id="PTHR43004">
    <property type="entry name" value="TRK SYSTEM POTASSIUM UPTAKE PROTEIN"/>
    <property type="match status" value="1"/>
</dbReference>
<comment type="caution">
    <text evidence="5">The sequence shown here is derived from an EMBL/GenBank/DDBJ whole genome shotgun (WGS) entry which is preliminary data.</text>
</comment>
<dbReference type="RefSeq" id="WP_203842342.1">
    <property type="nucleotide sequence ID" value="NZ_BAAATV010000016.1"/>
</dbReference>
<evidence type="ECO:0000256" key="1">
    <source>
        <dbReference type="ARBA" id="ARBA00001974"/>
    </source>
</evidence>
<dbReference type="InterPro" id="IPR036188">
    <property type="entry name" value="FAD/NAD-bd_sf"/>
</dbReference>
<evidence type="ECO:0000256" key="2">
    <source>
        <dbReference type="ARBA" id="ARBA00022630"/>
    </source>
</evidence>
<evidence type="ECO:0000313" key="6">
    <source>
        <dbReference type="Proteomes" id="UP000603200"/>
    </source>
</evidence>
<dbReference type="SUPFAM" id="SSF51905">
    <property type="entry name" value="FAD/NAD(P)-binding domain"/>
    <property type="match status" value="1"/>
</dbReference>
<protein>
    <submittedName>
        <fullName evidence="5">2-polyprenyl-6-methoxyphenol hydroxylase</fullName>
    </submittedName>
</protein>
<dbReference type="PRINTS" id="PR00420">
    <property type="entry name" value="RNGMNOXGNASE"/>
</dbReference>
<dbReference type="Proteomes" id="UP000603200">
    <property type="component" value="Unassembled WGS sequence"/>
</dbReference>
<accession>A0ABQ4A3R9</accession>
<comment type="cofactor">
    <cofactor evidence="1">
        <name>FAD</name>
        <dbReference type="ChEBI" id="CHEBI:57692"/>
    </cofactor>
</comment>
<dbReference type="Gene3D" id="3.30.70.2450">
    <property type="match status" value="1"/>
</dbReference>
<dbReference type="InterPro" id="IPR050641">
    <property type="entry name" value="RIFMO-like"/>
</dbReference>
<gene>
    <name evidence="5" type="ORF">Ahu01nite_084910</name>
</gene>
<sequence length="502" mass="54280">MTDADLDCDVLVAGAGPTGLMLANWLLKLGVRVVIADGKPGPTRESRALIVQARSIEIYDQLGIADRVLDAAHRAEALAPGFGSRVFGRIPLGALGEGLTAYPWIEVLEQSRNEEILHDNLLALGGSVRWGEEVTSISPAGGGVTAAVGGRTVTARFCVGADGSNSIVRRSRDIAFEGVTNPHLFYVIDAIGVAGMVNDAINVRPGTDDFLLGFPMNGRGSWRLIGLVRDNDGDGKVTEDDARARIRRDFAVTYSSTRWFATYRVHHRVAAAFRDGPFFLAGDAAHVHSPVGGQGMNTGLQDAHNLACKLADVIHGRADDAWLDRYEAERRPVARTLVSTTDRIFGLITSQRRPVRILRRALVPLLAPLGVRLLPGTAGGPRLFQYVAQIRIRYPMLPGQPRDPVVGRRLPWTGENFGALRATEWQIHAYGPASPPPDLTLPFHTFPAAPRTPLHPDLLYLVRPDGFVAAAASPAEASDTFLRALPSGWRKPGRREPGAEVT</sequence>
<keyword evidence="3" id="KW-0274">FAD</keyword>
<evidence type="ECO:0000313" key="5">
    <source>
        <dbReference type="EMBL" id="GIE25389.1"/>
    </source>
</evidence>
<reference evidence="5 6" key="1">
    <citation type="submission" date="2021-01" db="EMBL/GenBank/DDBJ databases">
        <title>Whole genome shotgun sequence of Actinoplanes humidus NBRC 14915.</title>
        <authorList>
            <person name="Komaki H."/>
            <person name="Tamura T."/>
        </authorList>
    </citation>
    <scope>NUCLEOTIDE SEQUENCE [LARGE SCALE GENOMIC DNA]</scope>
    <source>
        <strain evidence="5 6">NBRC 14915</strain>
    </source>
</reference>
<proteinExistence type="predicted"/>
<evidence type="ECO:0000256" key="3">
    <source>
        <dbReference type="ARBA" id="ARBA00022827"/>
    </source>
</evidence>
<dbReference type="PANTHER" id="PTHR43004:SF19">
    <property type="entry name" value="BINDING MONOOXYGENASE, PUTATIVE (JCVI)-RELATED"/>
    <property type="match status" value="1"/>
</dbReference>
<dbReference type="EMBL" id="BOMN01000119">
    <property type="protein sequence ID" value="GIE25389.1"/>
    <property type="molecule type" value="Genomic_DNA"/>
</dbReference>
<feature type="domain" description="FAD-binding" evidence="4">
    <location>
        <begin position="7"/>
        <end position="339"/>
    </location>
</feature>